<dbReference type="PANTHER" id="PTHR37612:SF20">
    <property type="entry name" value="PER-HEXAMER REPEAT PROTEIN 5-RELATED"/>
    <property type="match status" value="1"/>
</dbReference>
<gene>
    <name evidence="4" type="ORF">ACFSJF_16020</name>
</gene>
<evidence type="ECO:0000256" key="2">
    <source>
        <dbReference type="SAM" id="MobiDB-lite"/>
    </source>
</evidence>
<feature type="coiled-coil region" evidence="1">
    <location>
        <begin position="167"/>
        <end position="286"/>
    </location>
</feature>
<feature type="compositionally biased region" description="Polar residues" evidence="2">
    <location>
        <begin position="348"/>
        <end position="359"/>
    </location>
</feature>
<protein>
    <submittedName>
        <fullName evidence="4">Uncharacterized protein</fullName>
    </submittedName>
</protein>
<evidence type="ECO:0000313" key="5">
    <source>
        <dbReference type="Proteomes" id="UP001597383"/>
    </source>
</evidence>
<dbReference type="EMBL" id="JBHUHQ010000021">
    <property type="protein sequence ID" value="MFD2045784.1"/>
    <property type="molecule type" value="Genomic_DNA"/>
</dbReference>
<name>A0ABW4W234_9BACI</name>
<keyword evidence="3" id="KW-0812">Transmembrane</keyword>
<feature type="compositionally biased region" description="Low complexity" evidence="2">
    <location>
        <begin position="364"/>
        <end position="388"/>
    </location>
</feature>
<keyword evidence="5" id="KW-1185">Reference proteome</keyword>
<dbReference type="InterPro" id="IPR052258">
    <property type="entry name" value="Diverse_Func_Domain-Protein"/>
</dbReference>
<keyword evidence="3" id="KW-0472">Membrane</keyword>
<sequence length="525" mass="57795">MDEKQQFIRLLKVTKRKLIMNQAIRSIHVGLLIMAIAIVLMTLLARMVVIVHLLEKMLFLSTFILLITIVYIIIKRPTNRSAANLFDEYVRDDRVITALNYLYDESAISHLQRRDAIVHMNKVKITIEHEKSKVFYWKQLIFVLFLFSVSIGSLLLPNEVMQTAEQLELDEEIVEKAKGEIEKLVEEDNKVDEIQKELLEETQDVKESEELLEKLLKQEEKLVKEKVNALNEENKLKELANGVNELQELSSALEQLDTEKLNDALNKLMENELSALSEQQQKALEELISAVTNQEIGNLSELSQEQLNEIMSALGNQLGAMIENANSIPQLTNLQEQVQNIASTLNENRNANGLSNSNELAFGSSSQSNNQHSENPSDNNGSSSQGQGQSSGDGNGSGSGNGDGNGSGNGSGNGNGSGSGNGSGNGSGSNGNGAGFGQGSRELTIPEEIEGENTIETDNGELGEGNSEQQTAPNAPILKGSIRSYDEVYGNYEKAYRNGIERMDLPTYLEDVVKGYFSDLDPRGE</sequence>
<dbReference type="Proteomes" id="UP001597383">
    <property type="component" value="Unassembled WGS sequence"/>
</dbReference>
<feature type="transmembrane region" description="Helical" evidence="3">
    <location>
        <begin position="57"/>
        <end position="74"/>
    </location>
</feature>
<evidence type="ECO:0000256" key="3">
    <source>
        <dbReference type="SAM" id="Phobius"/>
    </source>
</evidence>
<evidence type="ECO:0000313" key="4">
    <source>
        <dbReference type="EMBL" id="MFD2045784.1"/>
    </source>
</evidence>
<feature type="region of interest" description="Disordered" evidence="2">
    <location>
        <begin position="348"/>
        <end position="478"/>
    </location>
</feature>
<feature type="transmembrane region" description="Helical" evidence="3">
    <location>
        <begin position="26"/>
        <end position="51"/>
    </location>
</feature>
<reference evidence="5" key="1">
    <citation type="journal article" date="2019" name="Int. J. Syst. Evol. Microbiol.">
        <title>The Global Catalogue of Microorganisms (GCM) 10K type strain sequencing project: providing services to taxonomists for standard genome sequencing and annotation.</title>
        <authorList>
            <consortium name="The Broad Institute Genomics Platform"/>
            <consortium name="The Broad Institute Genome Sequencing Center for Infectious Disease"/>
            <person name="Wu L."/>
            <person name="Ma J."/>
        </authorList>
    </citation>
    <scope>NUCLEOTIDE SEQUENCE [LARGE SCALE GENOMIC DNA]</scope>
    <source>
        <strain evidence="5">R28</strain>
    </source>
</reference>
<accession>A0ABW4W234</accession>
<feature type="transmembrane region" description="Helical" evidence="3">
    <location>
        <begin position="134"/>
        <end position="156"/>
    </location>
</feature>
<comment type="caution">
    <text evidence="4">The sequence shown here is derived from an EMBL/GenBank/DDBJ whole genome shotgun (WGS) entry which is preliminary data.</text>
</comment>
<evidence type="ECO:0000256" key="1">
    <source>
        <dbReference type="SAM" id="Coils"/>
    </source>
</evidence>
<feature type="compositionally biased region" description="Gly residues" evidence="2">
    <location>
        <begin position="389"/>
        <end position="438"/>
    </location>
</feature>
<dbReference type="RefSeq" id="WP_377557292.1">
    <property type="nucleotide sequence ID" value="NZ_JBHUHQ010000021.1"/>
</dbReference>
<proteinExistence type="predicted"/>
<organism evidence="4 5">
    <name type="scientific">Ornithinibacillus salinisoli</name>
    <dbReference type="NCBI Taxonomy" id="1848459"/>
    <lineage>
        <taxon>Bacteria</taxon>
        <taxon>Bacillati</taxon>
        <taxon>Bacillota</taxon>
        <taxon>Bacilli</taxon>
        <taxon>Bacillales</taxon>
        <taxon>Bacillaceae</taxon>
        <taxon>Ornithinibacillus</taxon>
    </lineage>
</organism>
<dbReference type="PANTHER" id="PTHR37612">
    <property type="entry name" value="FIBROIN HEAVY CHAIN FIB-H LIKE PROTEIN"/>
    <property type="match status" value="1"/>
</dbReference>
<keyword evidence="1" id="KW-0175">Coiled coil</keyword>
<keyword evidence="3" id="KW-1133">Transmembrane helix</keyword>
<feature type="compositionally biased region" description="Acidic residues" evidence="2">
    <location>
        <begin position="445"/>
        <end position="461"/>
    </location>
</feature>